<dbReference type="Pfam" id="PF14297">
    <property type="entry name" value="Lin1244_N"/>
    <property type="match status" value="1"/>
</dbReference>
<name>A0A413VWF6_9BACE</name>
<dbReference type="GeneID" id="69501065"/>
<proteinExistence type="predicted"/>
<dbReference type="Proteomes" id="UP000284379">
    <property type="component" value="Unassembled WGS sequence"/>
</dbReference>
<organism evidence="3 4">
    <name type="scientific">Bacteroides nordii</name>
    <dbReference type="NCBI Taxonomy" id="291645"/>
    <lineage>
        <taxon>Bacteria</taxon>
        <taxon>Pseudomonadati</taxon>
        <taxon>Bacteroidota</taxon>
        <taxon>Bacteroidia</taxon>
        <taxon>Bacteroidales</taxon>
        <taxon>Bacteroidaceae</taxon>
        <taxon>Bacteroides</taxon>
    </lineage>
</organism>
<comment type="caution">
    <text evidence="3">The sequence shown here is derived from an EMBL/GenBank/DDBJ whole genome shotgun (WGS) entry which is preliminary data.</text>
</comment>
<dbReference type="PANTHER" id="PTHR39196:SF1">
    <property type="entry name" value="PRIMOSOME, DNAD SUBUNIT"/>
    <property type="match status" value="1"/>
</dbReference>
<dbReference type="PANTHER" id="PTHR39196">
    <property type="entry name" value="PRIMOSOME, DNAD SUBUNIT"/>
    <property type="match status" value="1"/>
</dbReference>
<dbReference type="RefSeq" id="WP_007484403.1">
    <property type="nucleotide sequence ID" value="NZ_CABJFV010000002.1"/>
</dbReference>
<feature type="domain" description="Lin1244/Lin1753-like N-terminal" evidence="2">
    <location>
        <begin position="10"/>
        <end position="104"/>
    </location>
</feature>
<feature type="region of interest" description="Disordered" evidence="1">
    <location>
        <begin position="176"/>
        <end position="195"/>
    </location>
</feature>
<evidence type="ECO:0000313" key="3">
    <source>
        <dbReference type="EMBL" id="RHB37853.1"/>
    </source>
</evidence>
<accession>A0A413VWF6</accession>
<evidence type="ECO:0000313" key="4">
    <source>
        <dbReference type="Proteomes" id="UP000284379"/>
    </source>
</evidence>
<dbReference type="InterPro" id="IPR025400">
    <property type="entry name" value="Lin1244/Lin1753-like_N"/>
</dbReference>
<gene>
    <name evidence="3" type="ORF">DW888_04615</name>
</gene>
<evidence type="ECO:0000256" key="1">
    <source>
        <dbReference type="SAM" id="MobiDB-lite"/>
    </source>
</evidence>
<reference evidence="3 4" key="1">
    <citation type="submission" date="2018-08" db="EMBL/GenBank/DDBJ databases">
        <title>A genome reference for cultivated species of the human gut microbiota.</title>
        <authorList>
            <person name="Zou Y."/>
            <person name="Xue W."/>
            <person name="Luo G."/>
        </authorList>
    </citation>
    <scope>NUCLEOTIDE SEQUENCE [LARGE SCALE GENOMIC DNA]</scope>
    <source>
        <strain evidence="3 4">AM40-30BH</strain>
    </source>
</reference>
<sequence>MATEFNGIVYFPTKATFFEGAVSESLEAKYGIKGPYLVIKILCKIYKEGYYIQWDEEQCEIFAYKLGREYTKEEVDSIIGILIEKGFFDKNSYEEHRILTSVDIQRVWLEATSRRKRDLTKLPYLLEEVKCKEEEIKCKQKESTNSENANIFPVQMELSLENADIFRQSKVKESKVEEKKKKEEEDSILPPPPEYALNKKTHNYDGLLLALDRIKVTDTGDIKAILRMSNYGEIGTPVWKVLAQTSWAKIGMPGKYLIKILRSS</sequence>
<evidence type="ECO:0000259" key="2">
    <source>
        <dbReference type="Pfam" id="PF14297"/>
    </source>
</evidence>
<dbReference type="EMBL" id="QSGO01000002">
    <property type="protein sequence ID" value="RHB37853.1"/>
    <property type="molecule type" value="Genomic_DNA"/>
</dbReference>
<protein>
    <submittedName>
        <fullName evidence="3">DUF4373 domain-containing protein</fullName>
    </submittedName>
</protein>
<dbReference type="AlphaFoldDB" id="A0A413VWF6"/>